<dbReference type="InterPro" id="IPR045179">
    <property type="entry name" value="YgfZ/GcvT"/>
</dbReference>
<feature type="compositionally biased region" description="Low complexity" evidence="1">
    <location>
        <begin position="11"/>
        <end position="20"/>
    </location>
</feature>
<dbReference type="InterPro" id="IPR017703">
    <property type="entry name" value="YgfZ/GCV_T_CS"/>
</dbReference>
<feature type="compositionally biased region" description="Polar residues" evidence="1">
    <location>
        <begin position="1"/>
        <end position="10"/>
    </location>
</feature>
<gene>
    <name evidence="2" type="primary">ygfZ</name>
    <name evidence="2" type="ORF">Tchar_00742</name>
</gene>
<organism evidence="2 3">
    <name type="scientific">Tepidimonas charontis</name>
    <dbReference type="NCBI Taxonomy" id="2267262"/>
    <lineage>
        <taxon>Bacteria</taxon>
        <taxon>Pseudomonadati</taxon>
        <taxon>Pseudomonadota</taxon>
        <taxon>Betaproteobacteria</taxon>
        <taxon>Burkholderiales</taxon>
        <taxon>Tepidimonas</taxon>
    </lineage>
</organism>
<dbReference type="EMBL" id="VJON01000007">
    <property type="protein sequence ID" value="TSE35546.1"/>
    <property type="molecule type" value="Genomic_DNA"/>
</dbReference>
<evidence type="ECO:0000256" key="1">
    <source>
        <dbReference type="SAM" id="MobiDB-lite"/>
    </source>
</evidence>
<proteinExistence type="predicted"/>
<reference evidence="2 3" key="1">
    <citation type="submission" date="2019-07" db="EMBL/GenBank/DDBJ databases">
        <title>Tepidimonas charontis SPSP-6 draft genome.</title>
        <authorList>
            <person name="Da Costa M.S."/>
            <person name="Froufe H.J.C."/>
            <person name="Egas C."/>
            <person name="Albuquerque L."/>
        </authorList>
    </citation>
    <scope>NUCLEOTIDE SEQUENCE [LARGE SCALE GENOMIC DNA]</scope>
    <source>
        <strain evidence="2 3">SPSP-6</strain>
    </source>
</reference>
<dbReference type="SUPFAM" id="SSF103025">
    <property type="entry name" value="Folate-binding domain"/>
    <property type="match status" value="1"/>
</dbReference>
<evidence type="ECO:0000313" key="2">
    <source>
        <dbReference type="EMBL" id="TSE35546.1"/>
    </source>
</evidence>
<comment type="caution">
    <text evidence="2">The sequence shown here is derived from an EMBL/GenBank/DDBJ whole genome shotgun (WGS) entry which is preliminary data.</text>
</comment>
<sequence length="335" mass="35142">MDDSRTPSMSTSHPATAAAVGATDAPPELAAVGSALPAGGCAPLSDWGVLLAEGPDAAAFLHGQLTNDVLQLDEQHARLAAYCSPKGRMLMSAVVVRLAEGVALCLPRERLAPMLKRLAMFVLRAKVRLHDASALWTLWGVIGESVPADLAAAPWSVWRDEGGAWVRLPPALGRERALRVQAATAPAPSAVSLPPGLWPWLEVMSGVVHVCDATAEAFVPQMINYESVGGVNFKKGCYPGQEVVARSQFRGTLKRRGYLAAAEGPVAAGQEVFHPADTEQPVGLIAQAAAAPDGSWHAFLSLQTSAADGQPLRAGTPDGVGLRLLPLPYPLLQDI</sequence>
<accession>A0A554XI87</accession>
<dbReference type="AlphaFoldDB" id="A0A554XI87"/>
<dbReference type="GO" id="GO:0016226">
    <property type="term" value="P:iron-sulfur cluster assembly"/>
    <property type="evidence" value="ECO:0007669"/>
    <property type="project" value="TreeGrafter"/>
</dbReference>
<dbReference type="PANTHER" id="PTHR22602">
    <property type="entry name" value="TRANSFERASE CAF17, MITOCHONDRIAL-RELATED"/>
    <property type="match status" value="1"/>
</dbReference>
<dbReference type="PANTHER" id="PTHR22602:SF0">
    <property type="entry name" value="TRANSFERASE CAF17, MITOCHONDRIAL-RELATED"/>
    <property type="match status" value="1"/>
</dbReference>
<feature type="region of interest" description="Disordered" evidence="1">
    <location>
        <begin position="1"/>
        <end position="20"/>
    </location>
</feature>
<name>A0A554XI87_9BURK</name>
<evidence type="ECO:0000313" key="3">
    <source>
        <dbReference type="Proteomes" id="UP000318294"/>
    </source>
</evidence>
<keyword evidence="3" id="KW-1185">Reference proteome</keyword>
<dbReference type="Gene3D" id="3.30.70.1400">
    <property type="entry name" value="Aminomethyltransferase beta-barrel domains"/>
    <property type="match status" value="1"/>
</dbReference>
<protein>
    <submittedName>
        <fullName evidence="2">tRNA-modifying protein YgfZ</fullName>
    </submittedName>
</protein>
<dbReference type="Gene3D" id="2.40.30.160">
    <property type="match status" value="1"/>
</dbReference>
<dbReference type="RefSeq" id="WP_236640171.1">
    <property type="nucleotide sequence ID" value="NZ_VJON01000007.1"/>
</dbReference>
<dbReference type="Proteomes" id="UP000318294">
    <property type="component" value="Unassembled WGS sequence"/>
</dbReference>
<dbReference type="NCBIfam" id="TIGR03317">
    <property type="entry name" value="ygfZ_signature"/>
    <property type="match status" value="1"/>
</dbReference>